<reference evidence="1" key="2">
    <citation type="journal article" date="2015" name="Fish Shellfish Immunol.">
        <title>Early steps in the European eel (Anguilla anguilla)-Vibrio vulnificus interaction in the gills: Role of the RtxA13 toxin.</title>
        <authorList>
            <person name="Callol A."/>
            <person name="Pajuelo D."/>
            <person name="Ebbesson L."/>
            <person name="Teles M."/>
            <person name="MacKenzie S."/>
            <person name="Amaro C."/>
        </authorList>
    </citation>
    <scope>NUCLEOTIDE SEQUENCE</scope>
</reference>
<name>A0A0E9W231_ANGAN</name>
<protein>
    <submittedName>
        <fullName evidence="1">Uncharacterized protein</fullName>
    </submittedName>
</protein>
<proteinExistence type="predicted"/>
<accession>A0A0E9W231</accession>
<dbReference type="EMBL" id="GBXM01024133">
    <property type="protein sequence ID" value="JAH84444.1"/>
    <property type="molecule type" value="Transcribed_RNA"/>
</dbReference>
<evidence type="ECO:0000313" key="1">
    <source>
        <dbReference type="EMBL" id="JAH84444.1"/>
    </source>
</evidence>
<sequence>MVYISGSLKHSGRVLLHLWPLWKNFSRQERHELRGHKAMTNLRHV</sequence>
<dbReference type="AlphaFoldDB" id="A0A0E9W231"/>
<reference evidence="1" key="1">
    <citation type="submission" date="2014-11" db="EMBL/GenBank/DDBJ databases">
        <authorList>
            <person name="Amaro Gonzalez C."/>
        </authorList>
    </citation>
    <scope>NUCLEOTIDE SEQUENCE</scope>
</reference>
<organism evidence="1">
    <name type="scientific">Anguilla anguilla</name>
    <name type="common">European freshwater eel</name>
    <name type="synonym">Muraena anguilla</name>
    <dbReference type="NCBI Taxonomy" id="7936"/>
    <lineage>
        <taxon>Eukaryota</taxon>
        <taxon>Metazoa</taxon>
        <taxon>Chordata</taxon>
        <taxon>Craniata</taxon>
        <taxon>Vertebrata</taxon>
        <taxon>Euteleostomi</taxon>
        <taxon>Actinopterygii</taxon>
        <taxon>Neopterygii</taxon>
        <taxon>Teleostei</taxon>
        <taxon>Anguilliformes</taxon>
        <taxon>Anguillidae</taxon>
        <taxon>Anguilla</taxon>
    </lineage>
</organism>